<protein>
    <submittedName>
        <fullName evidence="1">Uncharacterized protein</fullName>
    </submittedName>
</protein>
<dbReference type="EMBL" id="VWPJ01000006">
    <property type="protein sequence ID" value="KAA5605957.1"/>
    <property type="molecule type" value="Genomic_DNA"/>
</dbReference>
<organism evidence="1 2">
    <name type="scientific">Roseospira marina</name>
    <dbReference type="NCBI Taxonomy" id="140057"/>
    <lineage>
        <taxon>Bacteria</taxon>
        <taxon>Pseudomonadati</taxon>
        <taxon>Pseudomonadota</taxon>
        <taxon>Alphaproteobacteria</taxon>
        <taxon>Rhodospirillales</taxon>
        <taxon>Rhodospirillaceae</taxon>
        <taxon>Roseospira</taxon>
    </lineage>
</organism>
<dbReference type="AlphaFoldDB" id="A0A5M6IDC4"/>
<comment type="caution">
    <text evidence="1">The sequence shown here is derived from an EMBL/GenBank/DDBJ whole genome shotgun (WGS) entry which is preliminary data.</text>
</comment>
<gene>
    <name evidence="1" type="ORF">F1188_08005</name>
</gene>
<accession>A0A5M6IDC4</accession>
<evidence type="ECO:0000313" key="2">
    <source>
        <dbReference type="Proteomes" id="UP000324065"/>
    </source>
</evidence>
<dbReference type="OrthoDB" id="7358325at2"/>
<sequence length="199" mass="20355">MRDALPLLTGRPDRPARTIGVTVAAAALLTLSACAGPRTVSHVSSQNDVFNYVITSSLPLDVIGNPFSGAPDAVVAAATAQGMSGNVNGRSLTFIPTMETDGPEHPGYRTVVFVSGGGVVPGPELCAGTVTAETVKGGTLHASAALCDGAEMVAWAEGWGGPVPAMPDSGYAALMNQLADAVFKRERDYDRDGNDGWPG</sequence>
<dbReference type="PROSITE" id="PS51257">
    <property type="entry name" value="PROKAR_LIPOPROTEIN"/>
    <property type="match status" value="1"/>
</dbReference>
<proteinExistence type="predicted"/>
<dbReference type="Proteomes" id="UP000324065">
    <property type="component" value="Unassembled WGS sequence"/>
</dbReference>
<reference evidence="1 2" key="1">
    <citation type="submission" date="2019-09" db="EMBL/GenBank/DDBJ databases">
        <title>Genome sequence of Roseospira marina, one of the more divergent members of the non-sulfur purple photosynthetic bacterial family, the Rhodospirillaceae.</title>
        <authorList>
            <person name="Meyer T."/>
            <person name="Kyndt J."/>
        </authorList>
    </citation>
    <scope>NUCLEOTIDE SEQUENCE [LARGE SCALE GENOMIC DNA]</scope>
    <source>
        <strain evidence="1 2">DSM 15113</strain>
    </source>
</reference>
<name>A0A5M6IDC4_9PROT</name>
<evidence type="ECO:0000313" key="1">
    <source>
        <dbReference type="EMBL" id="KAA5605957.1"/>
    </source>
</evidence>
<dbReference type="RefSeq" id="WP_150061888.1">
    <property type="nucleotide sequence ID" value="NZ_JACHII010000002.1"/>
</dbReference>
<keyword evidence="2" id="KW-1185">Reference proteome</keyword>